<evidence type="ECO:0000259" key="2">
    <source>
        <dbReference type="PROSITE" id="PS50883"/>
    </source>
</evidence>
<keyword evidence="1" id="KW-0812">Transmembrane</keyword>
<dbReference type="FunFam" id="3.30.70.270:FF:000001">
    <property type="entry name" value="Diguanylate cyclase domain protein"/>
    <property type="match status" value="1"/>
</dbReference>
<dbReference type="Gene3D" id="3.30.70.270">
    <property type="match status" value="1"/>
</dbReference>
<accession>A0A432L7Z8</accession>
<dbReference type="PROSITE" id="PS50883">
    <property type="entry name" value="EAL"/>
    <property type="match status" value="1"/>
</dbReference>
<dbReference type="AlphaFoldDB" id="A0A432L7Z8"/>
<dbReference type="InterPro" id="IPR001633">
    <property type="entry name" value="EAL_dom"/>
</dbReference>
<proteinExistence type="predicted"/>
<feature type="transmembrane region" description="Helical" evidence="1">
    <location>
        <begin position="93"/>
        <end position="115"/>
    </location>
</feature>
<dbReference type="SUPFAM" id="SSF141868">
    <property type="entry name" value="EAL domain-like"/>
    <property type="match status" value="1"/>
</dbReference>
<dbReference type="InterPro" id="IPR000160">
    <property type="entry name" value="GGDEF_dom"/>
</dbReference>
<dbReference type="InterPro" id="IPR052155">
    <property type="entry name" value="Biofilm_reg_signaling"/>
</dbReference>
<dbReference type="PANTHER" id="PTHR44757:SF2">
    <property type="entry name" value="BIOFILM ARCHITECTURE MAINTENANCE PROTEIN MBAA"/>
    <property type="match status" value="1"/>
</dbReference>
<dbReference type="InterPro" id="IPR043128">
    <property type="entry name" value="Rev_trsase/Diguanyl_cyclase"/>
</dbReference>
<dbReference type="SMART" id="SM00267">
    <property type="entry name" value="GGDEF"/>
    <property type="match status" value="1"/>
</dbReference>
<dbReference type="Pfam" id="PF00990">
    <property type="entry name" value="GGDEF"/>
    <property type="match status" value="1"/>
</dbReference>
<dbReference type="InterPro" id="IPR029787">
    <property type="entry name" value="Nucleotide_cyclase"/>
</dbReference>
<dbReference type="InterPro" id="IPR035919">
    <property type="entry name" value="EAL_sf"/>
</dbReference>
<dbReference type="SMART" id="SM00052">
    <property type="entry name" value="EAL"/>
    <property type="match status" value="1"/>
</dbReference>
<dbReference type="Pfam" id="PF00563">
    <property type="entry name" value="EAL"/>
    <property type="match status" value="1"/>
</dbReference>
<dbReference type="NCBIfam" id="TIGR00254">
    <property type="entry name" value="GGDEF"/>
    <property type="match status" value="1"/>
</dbReference>
<protein>
    <submittedName>
        <fullName evidence="4">EAL domain-containing protein</fullName>
    </submittedName>
</protein>
<name>A0A432L7Z8_9BACI</name>
<dbReference type="PROSITE" id="PS50887">
    <property type="entry name" value="GGDEF"/>
    <property type="match status" value="1"/>
</dbReference>
<comment type="caution">
    <text evidence="4">The sequence shown here is derived from an EMBL/GenBank/DDBJ whole genome shotgun (WGS) entry which is preliminary data.</text>
</comment>
<dbReference type="CDD" id="cd01948">
    <property type="entry name" value="EAL"/>
    <property type="match status" value="1"/>
</dbReference>
<dbReference type="InterPro" id="IPR058544">
    <property type="entry name" value="ETR1_N"/>
</dbReference>
<dbReference type="Pfam" id="PF25487">
    <property type="entry name" value="ETR1_N"/>
    <property type="match status" value="1"/>
</dbReference>
<dbReference type="Proteomes" id="UP000287910">
    <property type="component" value="Unassembled WGS sequence"/>
</dbReference>
<evidence type="ECO:0000313" key="5">
    <source>
        <dbReference type="Proteomes" id="UP000287910"/>
    </source>
</evidence>
<dbReference type="SUPFAM" id="SSF55073">
    <property type="entry name" value="Nucleotide cyclase"/>
    <property type="match status" value="1"/>
</dbReference>
<dbReference type="EMBL" id="RYYR01000038">
    <property type="protein sequence ID" value="RUL47439.1"/>
    <property type="molecule type" value="Genomic_DNA"/>
</dbReference>
<keyword evidence="1" id="KW-1133">Transmembrane helix</keyword>
<dbReference type="PANTHER" id="PTHR44757">
    <property type="entry name" value="DIGUANYLATE CYCLASE DGCP"/>
    <property type="match status" value="1"/>
</dbReference>
<feature type="domain" description="GGDEF" evidence="3">
    <location>
        <begin position="169"/>
        <end position="301"/>
    </location>
</feature>
<evidence type="ECO:0000259" key="3">
    <source>
        <dbReference type="PROSITE" id="PS50887"/>
    </source>
</evidence>
<dbReference type="FunFam" id="3.20.20.450:FF:000001">
    <property type="entry name" value="Cyclic di-GMP phosphodiesterase yahA"/>
    <property type="match status" value="1"/>
</dbReference>
<dbReference type="CDD" id="cd01949">
    <property type="entry name" value="GGDEF"/>
    <property type="match status" value="1"/>
</dbReference>
<dbReference type="Gene3D" id="3.20.20.450">
    <property type="entry name" value="EAL domain"/>
    <property type="match status" value="1"/>
</dbReference>
<organism evidence="4 5">
    <name type="scientific">Lysinibacillus antri</name>
    <dbReference type="NCBI Taxonomy" id="2498145"/>
    <lineage>
        <taxon>Bacteria</taxon>
        <taxon>Bacillati</taxon>
        <taxon>Bacillota</taxon>
        <taxon>Bacilli</taxon>
        <taxon>Bacillales</taxon>
        <taxon>Bacillaceae</taxon>
        <taxon>Lysinibacillus</taxon>
    </lineage>
</organism>
<gene>
    <name evidence="4" type="ORF">EK386_18140</name>
</gene>
<reference evidence="4 5" key="1">
    <citation type="submission" date="2018-12" db="EMBL/GenBank/DDBJ databases">
        <title>Lysinibacillus antri sp. nov., isolated from a cave soil.</title>
        <authorList>
            <person name="Narsing Rao M.P."/>
            <person name="Zhang H."/>
            <person name="Dong Z.-Y."/>
            <person name="Niu X.-K."/>
            <person name="Zhang K."/>
            <person name="Fang B.-Z."/>
            <person name="Kang Y.-Q."/>
            <person name="Xiao M."/>
            <person name="Li W.-J."/>
        </authorList>
    </citation>
    <scope>NUCLEOTIDE SEQUENCE [LARGE SCALE GENOMIC DNA]</scope>
    <source>
        <strain evidence="4 5">SYSU K30002</strain>
    </source>
</reference>
<feature type="transmembrane region" description="Helical" evidence="1">
    <location>
        <begin position="33"/>
        <end position="50"/>
    </location>
</feature>
<keyword evidence="5" id="KW-1185">Reference proteome</keyword>
<keyword evidence="1" id="KW-0472">Membrane</keyword>
<sequence length="561" mass="63186">MNRMDQLVTSLVLASTHTHTSGSSLSVRGLSDLFTSLAYFTIPLAIMFFARKKKVVKFKWMYFLFTLFILFCGITHFLHFLRSISSSELLLRIESIAVFLTAVVSIGTAILIWAIMPKLLRIPSPGELEEANKEITYLAHYDVLTGLINRNYFNIVLEEAVEEARKNKQQLAVAFIDLDRFKVINDTYGHGIGDLLLKEVAQRILRSVSDKDIVSRQGGDEFLLLLRDVSPQEVEKTINQLLQSLSATFDLDGKEVHCTPSIGISCFPTDGQDIETLIKYADLAMYKAKEKGRNNYQFFTCAMSQEIVTKSLLENDLRKALGKGELEVYYQPQLDVKTNKIVATEALLRWHHPERGFISPVEFIPLAEETGLISSIGKWVLEEACRQTKHWRNQGHDLGVSVNLSSFQLISNNVVDMIQGILVQQELDPHHLTLEVTESMAITNLTDTLDKLKQLQDFGVNIALDDFGTGYSSLSYLSTLPINTVKIDKSFIDDITNKTKKEIVKSVSNIAHSLGLKVVAEGVEDAHQVQLIQSFGIEMIQGYYISKPIPKEELEANFLKD</sequence>
<evidence type="ECO:0000256" key="1">
    <source>
        <dbReference type="SAM" id="Phobius"/>
    </source>
</evidence>
<feature type="transmembrane region" description="Helical" evidence="1">
    <location>
        <begin position="62"/>
        <end position="81"/>
    </location>
</feature>
<feature type="domain" description="EAL" evidence="2">
    <location>
        <begin position="310"/>
        <end position="561"/>
    </location>
</feature>
<evidence type="ECO:0000313" key="4">
    <source>
        <dbReference type="EMBL" id="RUL47439.1"/>
    </source>
</evidence>